<keyword evidence="2" id="KW-1185">Reference proteome</keyword>
<evidence type="ECO:0000313" key="2">
    <source>
        <dbReference type="Proteomes" id="UP001196413"/>
    </source>
</evidence>
<proteinExistence type="predicted"/>
<organism evidence="1 2">
    <name type="scientific">Parelaphostrongylus tenuis</name>
    <name type="common">Meningeal worm</name>
    <dbReference type="NCBI Taxonomy" id="148309"/>
    <lineage>
        <taxon>Eukaryota</taxon>
        <taxon>Metazoa</taxon>
        <taxon>Ecdysozoa</taxon>
        <taxon>Nematoda</taxon>
        <taxon>Chromadorea</taxon>
        <taxon>Rhabditida</taxon>
        <taxon>Rhabditina</taxon>
        <taxon>Rhabditomorpha</taxon>
        <taxon>Strongyloidea</taxon>
        <taxon>Metastrongylidae</taxon>
        <taxon>Parelaphostrongylus</taxon>
    </lineage>
</organism>
<accession>A0AAD5QIC7</accession>
<protein>
    <submittedName>
        <fullName evidence="1">Uncharacterized protein</fullName>
    </submittedName>
</protein>
<reference evidence="1" key="1">
    <citation type="submission" date="2021-06" db="EMBL/GenBank/DDBJ databases">
        <title>Parelaphostrongylus tenuis whole genome reference sequence.</title>
        <authorList>
            <person name="Garwood T.J."/>
            <person name="Larsen P.A."/>
            <person name="Fountain-Jones N.M."/>
            <person name="Garbe J.R."/>
            <person name="Macchietto M.G."/>
            <person name="Kania S.A."/>
            <person name="Gerhold R.W."/>
            <person name="Richards J.E."/>
            <person name="Wolf T.M."/>
        </authorList>
    </citation>
    <scope>NUCLEOTIDE SEQUENCE</scope>
    <source>
        <strain evidence="1">MNPRO001-30</strain>
        <tissue evidence="1">Meninges</tissue>
    </source>
</reference>
<evidence type="ECO:0000313" key="1">
    <source>
        <dbReference type="EMBL" id="KAJ1349495.1"/>
    </source>
</evidence>
<sequence>MCDDVWDTGQEKTSTILDLPEPVLENVTTMIEHPVTGQVLGIVVSKHPRNGKDFAQYIPLREIGDNVQMNRSTSNVFVYVMVWFETDSQPLVEVKNSANMACMIYRTRNHRICLASNELQVALNS</sequence>
<dbReference type="AlphaFoldDB" id="A0AAD5QIC7"/>
<comment type="caution">
    <text evidence="1">The sequence shown here is derived from an EMBL/GenBank/DDBJ whole genome shotgun (WGS) entry which is preliminary data.</text>
</comment>
<dbReference type="Proteomes" id="UP001196413">
    <property type="component" value="Unassembled WGS sequence"/>
</dbReference>
<name>A0AAD5QIC7_PARTN</name>
<dbReference type="EMBL" id="JAHQIW010000672">
    <property type="protein sequence ID" value="KAJ1349495.1"/>
    <property type="molecule type" value="Genomic_DNA"/>
</dbReference>
<gene>
    <name evidence="1" type="ORF">KIN20_005075</name>
</gene>